<comment type="caution">
    <text evidence="3">The sequence shown here is derived from an EMBL/GenBank/DDBJ whole genome shotgun (WGS) entry which is preliminary data.</text>
</comment>
<dbReference type="Proteomes" id="UP000032025">
    <property type="component" value="Unassembled WGS sequence"/>
</dbReference>
<protein>
    <submittedName>
        <fullName evidence="3">DNA, contig: SP604</fullName>
    </submittedName>
</protein>
<reference evidence="3 4" key="1">
    <citation type="submission" date="2014-08" db="EMBL/GenBank/DDBJ databases">
        <title>Whole genome shotgun sequence of Sphingomonas paucimobilis NBRC 13935.</title>
        <authorList>
            <person name="Hosoyama A."/>
            <person name="Hashimoto M."/>
            <person name="Hosoyama Y."/>
            <person name="Noguchi M."/>
            <person name="Uohara A."/>
            <person name="Ohji S."/>
            <person name="Katano-Makiyama Y."/>
            <person name="Ichikawa N."/>
            <person name="Kimura A."/>
            <person name="Yamazoe A."/>
            <person name="Fujita N."/>
        </authorList>
    </citation>
    <scope>NUCLEOTIDE SEQUENCE [LARGE SCALE GENOMIC DNA]</scope>
    <source>
        <strain evidence="3 4">NBRC 13935</strain>
    </source>
</reference>
<feature type="transmembrane region" description="Helical" evidence="2">
    <location>
        <begin position="6"/>
        <end position="26"/>
    </location>
</feature>
<evidence type="ECO:0000256" key="1">
    <source>
        <dbReference type="SAM" id="MobiDB-lite"/>
    </source>
</evidence>
<keyword evidence="4" id="KW-1185">Reference proteome</keyword>
<gene>
    <name evidence="3" type="ORF">SP6_04_01000</name>
</gene>
<keyword evidence="2" id="KW-1133">Transmembrane helix</keyword>
<evidence type="ECO:0000256" key="2">
    <source>
        <dbReference type="SAM" id="Phobius"/>
    </source>
</evidence>
<evidence type="ECO:0000313" key="3">
    <source>
        <dbReference type="EMBL" id="GAN12176.1"/>
    </source>
</evidence>
<evidence type="ECO:0000313" key="4">
    <source>
        <dbReference type="Proteomes" id="UP000032025"/>
    </source>
</evidence>
<dbReference type="RefSeq" id="WP_007406645.1">
    <property type="nucleotide sequence ID" value="NZ_BBJS01000004.1"/>
</dbReference>
<feature type="compositionally biased region" description="Low complexity" evidence="1">
    <location>
        <begin position="73"/>
        <end position="99"/>
    </location>
</feature>
<name>A0A0C9MN29_SPHPI</name>
<sequence length="121" mass="13255">MLFTSTTQFAVLGLVLIAGWLFGLASHPGGRKWRTRYATERDAHAAHQKDTETKLSAAQARITELERENHRLATAQPVAAAPVAERTTPYRPAAASAARPAYPAGERRGWFDFGNRVTTHG</sequence>
<dbReference type="EMBL" id="BBJS01000004">
    <property type="protein sequence ID" value="GAN12176.1"/>
    <property type="molecule type" value="Genomic_DNA"/>
</dbReference>
<accession>A0A0C9MN29</accession>
<dbReference type="AlphaFoldDB" id="A0A0C9MN29"/>
<feature type="region of interest" description="Disordered" evidence="1">
    <location>
        <begin position="68"/>
        <end position="99"/>
    </location>
</feature>
<keyword evidence="2" id="KW-0812">Transmembrane</keyword>
<organism evidence="3 4">
    <name type="scientific">Sphingomonas paucimobilis NBRC 13935</name>
    <dbReference type="NCBI Taxonomy" id="1219050"/>
    <lineage>
        <taxon>Bacteria</taxon>
        <taxon>Pseudomonadati</taxon>
        <taxon>Pseudomonadota</taxon>
        <taxon>Alphaproteobacteria</taxon>
        <taxon>Sphingomonadales</taxon>
        <taxon>Sphingomonadaceae</taxon>
        <taxon>Sphingomonas</taxon>
    </lineage>
</organism>
<proteinExistence type="predicted"/>
<keyword evidence="2" id="KW-0472">Membrane</keyword>
<dbReference type="GeneID" id="78526651"/>